<dbReference type="PIRSF" id="PIRSF005651">
    <property type="entry name" value="HflC"/>
    <property type="match status" value="1"/>
</dbReference>
<evidence type="ECO:0000256" key="5">
    <source>
        <dbReference type="ARBA" id="ARBA00023136"/>
    </source>
</evidence>
<evidence type="ECO:0000256" key="2">
    <source>
        <dbReference type="ARBA" id="ARBA00007862"/>
    </source>
</evidence>
<evidence type="ECO:0000313" key="9">
    <source>
        <dbReference type="Proteomes" id="UP000190198"/>
    </source>
</evidence>
<feature type="domain" description="Band 7" evidence="7">
    <location>
        <begin position="18"/>
        <end position="181"/>
    </location>
</feature>
<dbReference type="PANTHER" id="PTHR42911">
    <property type="entry name" value="MODULATOR OF FTSH PROTEASE HFLC"/>
    <property type="match status" value="1"/>
</dbReference>
<organism evidence="8 9">
    <name type="scientific">Solemya elarraichensis gill symbiont</name>
    <dbReference type="NCBI Taxonomy" id="1918949"/>
    <lineage>
        <taxon>Bacteria</taxon>
        <taxon>Pseudomonadati</taxon>
        <taxon>Pseudomonadota</taxon>
        <taxon>Gammaproteobacteria</taxon>
        <taxon>sulfur-oxidizing symbionts</taxon>
    </lineage>
</organism>
<evidence type="ECO:0000259" key="7">
    <source>
        <dbReference type="SMART" id="SM00244"/>
    </source>
</evidence>
<keyword evidence="5" id="KW-0472">Membrane</keyword>
<comment type="caution">
    <text evidence="8">The sequence shown here is derived from an EMBL/GenBank/DDBJ whole genome shotgun (WGS) entry which is preliminary data.</text>
</comment>
<name>A0A1T2LBA2_9GAMM</name>
<evidence type="ECO:0000256" key="6">
    <source>
        <dbReference type="PIRNR" id="PIRNR005651"/>
    </source>
</evidence>
<dbReference type="InterPro" id="IPR010200">
    <property type="entry name" value="HflC"/>
</dbReference>
<evidence type="ECO:0000256" key="4">
    <source>
        <dbReference type="ARBA" id="ARBA00022989"/>
    </source>
</evidence>
<keyword evidence="3" id="KW-0812">Transmembrane</keyword>
<sequence>MGKLIVGIVLVALVALVSMAFVVDEREVAIKLRLGEIVEAEYDPGVHFRIPLINSVIKFDRRIQTLDSRPQEFLTINKKFVVVDSFVKWRILQVEKFYRTTRGDMRRAAELLGERINTALRDEFAKRTIQEVISGERAEIMELLAKSASEDASDLGVEIIDVRVKKVDFPPKLSEAIYSRMRTERERAAKELRAQGAEAAERIRAEAERERTELLAEAYRDAEKIRGEGDAQSAEIYSTAFEQDAEFYAFWRSLSSYRTIFEQGGDVMLLNPESEFFRYLNQQSQ</sequence>
<evidence type="ECO:0000313" key="8">
    <source>
        <dbReference type="EMBL" id="OOZ42387.1"/>
    </source>
</evidence>
<dbReference type="RefSeq" id="WP_078476462.1">
    <property type="nucleotide sequence ID" value="NZ_MPRK01000042.1"/>
</dbReference>
<dbReference type="InterPro" id="IPR036013">
    <property type="entry name" value="Band_7/SPFH_dom_sf"/>
</dbReference>
<dbReference type="GO" id="GO:0016020">
    <property type="term" value="C:membrane"/>
    <property type="evidence" value="ECO:0007669"/>
    <property type="project" value="UniProtKB-SubCell"/>
</dbReference>
<dbReference type="SUPFAM" id="SSF117892">
    <property type="entry name" value="Band 7/SPFH domain"/>
    <property type="match status" value="1"/>
</dbReference>
<gene>
    <name evidence="8" type="ORF">BOW52_03485</name>
</gene>
<evidence type="ECO:0000256" key="3">
    <source>
        <dbReference type="ARBA" id="ARBA00022692"/>
    </source>
</evidence>
<reference evidence="8 9" key="1">
    <citation type="submission" date="2016-11" db="EMBL/GenBank/DDBJ databases">
        <title>Mixed transmission modes and dynamic genome evolution in an obligate animal-bacterial symbiosis.</title>
        <authorList>
            <person name="Russell S.L."/>
            <person name="Corbett-Detig R.B."/>
            <person name="Cavanaugh C.M."/>
        </authorList>
    </citation>
    <scope>NUCLEOTIDE SEQUENCE [LARGE SCALE GENOMIC DNA]</scope>
    <source>
        <strain evidence="8">Sp-SM6</strain>
    </source>
</reference>
<dbReference type="EMBL" id="MPRK01000042">
    <property type="protein sequence ID" value="OOZ42387.1"/>
    <property type="molecule type" value="Genomic_DNA"/>
</dbReference>
<evidence type="ECO:0000256" key="1">
    <source>
        <dbReference type="ARBA" id="ARBA00004167"/>
    </source>
</evidence>
<dbReference type="Pfam" id="PF01145">
    <property type="entry name" value="Band_7"/>
    <property type="match status" value="1"/>
</dbReference>
<dbReference type="CDD" id="cd03405">
    <property type="entry name" value="SPFH_HflC"/>
    <property type="match status" value="1"/>
</dbReference>
<dbReference type="NCBIfam" id="TIGR01932">
    <property type="entry name" value="hflC"/>
    <property type="match status" value="1"/>
</dbReference>
<dbReference type="InterPro" id="IPR001107">
    <property type="entry name" value="Band_7"/>
</dbReference>
<dbReference type="SMART" id="SM00244">
    <property type="entry name" value="PHB"/>
    <property type="match status" value="1"/>
</dbReference>
<keyword evidence="4" id="KW-1133">Transmembrane helix</keyword>
<dbReference type="Proteomes" id="UP000190198">
    <property type="component" value="Unassembled WGS sequence"/>
</dbReference>
<dbReference type="Gene3D" id="3.30.479.30">
    <property type="entry name" value="Band 7 domain"/>
    <property type="match status" value="1"/>
</dbReference>
<dbReference type="PANTHER" id="PTHR42911:SF1">
    <property type="entry name" value="MODULATOR OF FTSH PROTEASE HFLC"/>
    <property type="match status" value="1"/>
</dbReference>
<dbReference type="OrthoDB" id="9812991at2"/>
<dbReference type="AlphaFoldDB" id="A0A1T2LBA2"/>
<accession>A0A1T2LBA2</accession>
<comment type="function">
    <text evidence="6">HflC and HflK could regulate a protease.</text>
</comment>
<comment type="subcellular location">
    <subcellularLocation>
        <location evidence="1">Membrane</location>
        <topology evidence="1">Single-pass membrane protein</topology>
    </subcellularLocation>
</comment>
<comment type="similarity">
    <text evidence="2 6">Belongs to the band 7/mec-2 family. HflC subfamily.</text>
</comment>
<dbReference type="PRINTS" id="PR00721">
    <property type="entry name" value="STOMATIN"/>
</dbReference>
<dbReference type="InterPro" id="IPR001972">
    <property type="entry name" value="Stomatin_HflK_fam"/>
</dbReference>
<proteinExistence type="inferred from homology"/>
<keyword evidence="9" id="KW-1185">Reference proteome</keyword>
<protein>
    <recommendedName>
        <fullName evidence="6">Protein HflC</fullName>
    </recommendedName>
</protein>